<dbReference type="EMBL" id="JAKUCV010002699">
    <property type="protein sequence ID" value="KAJ4841774.1"/>
    <property type="molecule type" value="Genomic_DNA"/>
</dbReference>
<dbReference type="Proteomes" id="UP001141552">
    <property type="component" value="Unassembled WGS sequence"/>
</dbReference>
<evidence type="ECO:0000313" key="5">
    <source>
        <dbReference type="EMBL" id="KAJ4841774.1"/>
    </source>
</evidence>
<keyword evidence="3" id="KW-0949">S-adenosyl-L-methionine</keyword>
<dbReference type="SUPFAM" id="SSF82199">
    <property type="entry name" value="SET domain"/>
    <property type="match status" value="1"/>
</dbReference>
<evidence type="ECO:0000313" key="6">
    <source>
        <dbReference type="Proteomes" id="UP001141552"/>
    </source>
</evidence>
<dbReference type="PANTHER" id="PTHR13271">
    <property type="entry name" value="UNCHARACTERIZED PUTATIVE METHYLTRANSFERASE"/>
    <property type="match status" value="1"/>
</dbReference>
<dbReference type="PANTHER" id="PTHR13271:SF55">
    <property type="entry name" value="SET DOMAIN-CONTAINING PROTEIN"/>
    <property type="match status" value="1"/>
</dbReference>
<keyword evidence="2" id="KW-0808">Transferase</keyword>
<organism evidence="5 6">
    <name type="scientific">Turnera subulata</name>
    <dbReference type="NCBI Taxonomy" id="218843"/>
    <lineage>
        <taxon>Eukaryota</taxon>
        <taxon>Viridiplantae</taxon>
        <taxon>Streptophyta</taxon>
        <taxon>Embryophyta</taxon>
        <taxon>Tracheophyta</taxon>
        <taxon>Spermatophyta</taxon>
        <taxon>Magnoliopsida</taxon>
        <taxon>eudicotyledons</taxon>
        <taxon>Gunneridae</taxon>
        <taxon>Pentapetalae</taxon>
        <taxon>rosids</taxon>
        <taxon>fabids</taxon>
        <taxon>Malpighiales</taxon>
        <taxon>Passifloraceae</taxon>
        <taxon>Turnera</taxon>
    </lineage>
</organism>
<evidence type="ECO:0000256" key="3">
    <source>
        <dbReference type="ARBA" id="ARBA00022691"/>
    </source>
</evidence>
<accession>A0A9Q0G1E6</accession>
<reference evidence="5" key="2">
    <citation type="journal article" date="2023" name="Plants (Basel)">
        <title>Annotation of the Turnera subulata (Passifloraceae) Draft Genome Reveals the S-Locus Evolved after the Divergence of Turneroideae from Passifloroideae in a Stepwise Manner.</title>
        <authorList>
            <person name="Henning P.M."/>
            <person name="Roalson E.H."/>
            <person name="Mir W."/>
            <person name="McCubbin A.G."/>
            <person name="Shore J.S."/>
        </authorList>
    </citation>
    <scope>NUCLEOTIDE SEQUENCE</scope>
    <source>
        <strain evidence="5">F60SS</strain>
    </source>
</reference>
<protein>
    <recommendedName>
        <fullName evidence="7">SET domain-containing protein</fullName>
    </recommendedName>
</protein>
<dbReference type="Gene3D" id="3.90.1420.10">
    <property type="entry name" value="Rubisco LSMT, substrate-binding domain"/>
    <property type="match status" value="1"/>
</dbReference>
<comment type="caution">
    <text evidence="5">The sequence shown here is derived from an EMBL/GenBank/DDBJ whole genome shotgun (WGS) entry which is preliminary data.</text>
</comment>
<dbReference type="CDD" id="cd10527">
    <property type="entry name" value="SET_LSMT"/>
    <property type="match status" value="1"/>
</dbReference>
<keyword evidence="1" id="KW-0489">Methyltransferase</keyword>
<evidence type="ECO:0000256" key="1">
    <source>
        <dbReference type="ARBA" id="ARBA00022603"/>
    </source>
</evidence>
<evidence type="ECO:0000256" key="2">
    <source>
        <dbReference type="ARBA" id="ARBA00022679"/>
    </source>
</evidence>
<dbReference type="GO" id="GO:0016279">
    <property type="term" value="F:protein-lysine N-methyltransferase activity"/>
    <property type="evidence" value="ECO:0007669"/>
    <property type="project" value="TreeGrafter"/>
</dbReference>
<dbReference type="Gene3D" id="3.90.1410.10">
    <property type="entry name" value="set domain protein methyltransferase, domain 1"/>
    <property type="match status" value="1"/>
</dbReference>
<feature type="region of interest" description="Disordered" evidence="4">
    <location>
        <begin position="555"/>
        <end position="574"/>
    </location>
</feature>
<proteinExistence type="predicted"/>
<gene>
    <name evidence="5" type="ORF">Tsubulata_046838</name>
</gene>
<dbReference type="OrthoDB" id="42889at2759"/>
<dbReference type="InterPro" id="IPR036464">
    <property type="entry name" value="Rubisco_LSMT_subst-bd_sf"/>
</dbReference>
<dbReference type="AlphaFoldDB" id="A0A9Q0G1E6"/>
<evidence type="ECO:0008006" key="7">
    <source>
        <dbReference type="Google" id="ProtNLM"/>
    </source>
</evidence>
<name>A0A9Q0G1E6_9ROSI</name>
<reference evidence="5" key="1">
    <citation type="submission" date="2022-02" db="EMBL/GenBank/DDBJ databases">
        <authorList>
            <person name="Henning P.M."/>
            <person name="McCubbin A.G."/>
            <person name="Shore J.S."/>
        </authorList>
    </citation>
    <scope>NUCLEOTIDE SEQUENCE</scope>
    <source>
        <strain evidence="5">F60SS</strain>
        <tissue evidence="5">Leaves</tissue>
    </source>
</reference>
<sequence length="619" mass="69348">MDKRHCILSFQVASHLRHTTTRAVFAFHTSSCRTTMGRSEEEEAAAKLNRFLEWLLVNKVELRGCNFKYCGQNKGFGVFSSSSSSSAPAPPDGVLLVVPLDLAITPMRVLQDPLIGPECRAMFEEGEVDDRFLIILFLVLERLRKNSSWRPYLDMLPSSFGNPLWFSEDEVLELKGTTLHRATELQKQKLMSLYDDKVRGLVEKLLIIDGDLETKVCFEDFLWANSIFWTRALNIPLPRSYVFPSDQVDKDNYCSADSNSEAFNNNTSREDLADEKDGKGGATYQHVDSQVNGVTSTSIQGETVWVEGLVPGIDFCNHDLKPVATWEVDGTGLSSGVPFSMYLLSVEQKPVHVEKEISISYGNKGNEELLYLYGFVIENNPDDYLMLHYPVEAIHNDPLSDSKLQLLSAQNAEMRCLLPKSLLVHGFFPATPPKDDSGRNSKADQICNFSWSGQRKTPSYIDKLVFPEVFLTALRTIAMQEDELLKVSSLLEELVGSDGDRQPTDTEVRAAIWEACGDSGALQLLVDLLQTKLMDLEECSGTEASDSELLENAQVAKNPQKHEGEESNLSSTTSELLEGKLMSRNRWACIVYRRGQKELTRSFLKEAEHALQLALSEAN</sequence>
<dbReference type="GO" id="GO:0032259">
    <property type="term" value="P:methylation"/>
    <property type="evidence" value="ECO:0007669"/>
    <property type="project" value="UniProtKB-KW"/>
</dbReference>
<dbReference type="InterPro" id="IPR046341">
    <property type="entry name" value="SET_dom_sf"/>
</dbReference>
<evidence type="ECO:0000256" key="4">
    <source>
        <dbReference type="SAM" id="MobiDB-lite"/>
    </source>
</evidence>
<dbReference type="InterPro" id="IPR050600">
    <property type="entry name" value="SETD3_SETD6_MTase"/>
</dbReference>
<keyword evidence="6" id="KW-1185">Reference proteome</keyword>